<proteinExistence type="inferred from homology"/>
<evidence type="ECO:0000256" key="7">
    <source>
        <dbReference type="ARBA" id="ARBA00022723"/>
    </source>
</evidence>
<dbReference type="SUPFAM" id="SSF55031">
    <property type="entry name" value="Bacterial exopeptidase dimerisation domain"/>
    <property type="match status" value="1"/>
</dbReference>
<dbReference type="InterPro" id="IPR005941">
    <property type="entry name" value="DapE_proteobac"/>
</dbReference>
<evidence type="ECO:0000256" key="13">
    <source>
        <dbReference type="ARBA" id="ARBA00031891"/>
    </source>
</evidence>
<feature type="active site" evidence="15">
    <location>
        <position position="68"/>
    </location>
</feature>
<dbReference type="EMBL" id="PVNP01000112">
    <property type="protein sequence ID" value="PRO73480.1"/>
    <property type="molecule type" value="Genomic_DNA"/>
</dbReference>
<evidence type="ECO:0000256" key="11">
    <source>
        <dbReference type="ARBA" id="ARBA00023154"/>
    </source>
</evidence>
<dbReference type="GO" id="GO:0009089">
    <property type="term" value="P:lysine biosynthetic process via diaminopimelate"/>
    <property type="evidence" value="ECO:0007669"/>
    <property type="project" value="UniProtKB-UniRule"/>
</dbReference>
<keyword evidence="10 15" id="KW-0220">Diaminopimelate biosynthesis</keyword>
<feature type="binding site" evidence="15">
    <location>
        <position position="348"/>
    </location>
    <ligand>
        <name>Zn(2+)</name>
        <dbReference type="ChEBI" id="CHEBI:29105"/>
        <label>2</label>
    </ligand>
</feature>
<evidence type="ECO:0000256" key="2">
    <source>
        <dbReference type="ARBA" id="ARBA00006746"/>
    </source>
</evidence>
<evidence type="ECO:0000256" key="6">
    <source>
        <dbReference type="ARBA" id="ARBA00022605"/>
    </source>
</evidence>
<evidence type="ECO:0000259" key="16">
    <source>
        <dbReference type="Pfam" id="PF07687"/>
    </source>
</evidence>
<dbReference type="FunFam" id="3.30.70.360:FF:000011">
    <property type="entry name" value="Succinyl-diaminopimelate desuccinylase"/>
    <property type="match status" value="1"/>
</dbReference>
<dbReference type="EC" id="3.5.1.18" evidence="4 15"/>
<feature type="domain" description="Peptidase M20 dimerisation" evidence="16">
    <location>
        <begin position="175"/>
        <end position="282"/>
    </location>
</feature>
<evidence type="ECO:0000256" key="14">
    <source>
        <dbReference type="ARBA" id="ARBA00051301"/>
    </source>
</evidence>
<comment type="function">
    <text evidence="15">Catalyzes the hydrolysis of N-succinyl-L,L-diaminopimelic acid (SDAP), forming succinate and LL-2,6-diaminopimelate (DAP), an intermediate involved in the bacterial biosynthesis of lysine and meso-diaminopimelic acid, an essential component of bacterial cell walls.</text>
</comment>
<dbReference type="GO" id="GO:0050897">
    <property type="term" value="F:cobalt ion binding"/>
    <property type="evidence" value="ECO:0007669"/>
    <property type="project" value="UniProtKB-UniRule"/>
</dbReference>
<evidence type="ECO:0000256" key="3">
    <source>
        <dbReference type="ARBA" id="ARBA00011738"/>
    </source>
</evidence>
<keyword evidence="12 15" id="KW-0170">Cobalt</keyword>
<keyword evidence="18" id="KW-1185">Reference proteome</keyword>
<dbReference type="InterPro" id="IPR002933">
    <property type="entry name" value="Peptidase_M20"/>
</dbReference>
<dbReference type="InterPro" id="IPR036264">
    <property type="entry name" value="Bact_exopeptidase_dim_dom"/>
</dbReference>
<dbReference type="Pfam" id="PF01546">
    <property type="entry name" value="Peptidase_M20"/>
    <property type="match status" value="1"/>
</dbReference>
<keyword evidence="7 15" id="KW-0479">Metal-binding</keyword>
<dbReference type="HAMAP" id="MF_01690">
    <property type="entry name" value="DapE"/>
    <property type="match status" value="1"/>
</dbReference>
<dbReference type="OrthoDB" id="9809784at2"/>
<dbReference type="Pfam" id="PF07687">
    <property type="entry name" value="M20_dimer"/>
    <property type="match status" value="1"/>
</dbReference>
<dbReference type="Gene3D" id="3.30.70.360">
    <property type="match status" value="1"/>
</dbReference>
<feature type="active site" description="Proton acceptor" evidence="15">
    <location>
        <position position="133"/>
    </location>
</feature>
<accession>A0A2S9VAK0</accession>
<dbReference type="GO" id="GO:0009014">
    <property type="term" value="F:succinyl-diaminopimelate desuccinylase activity"/>
    <property type="evidence" value="ECO:0007669"/>
    <property type="project" value="UniProtKB-UniRule"/>
</dbReference>
<protein>
    <recommendedName>
        <fullName evidence="5 15">Succinyl-diaminopimelate desuccinylase</fullName>
        <shortName evidence="15">SDAP desuccinylase</shortName>
        <ecNumber evidence="4 15">3.5.1.18</ecNumber>
    </recommendedName>
    <alternativeName>
        <fullName evidence="13 15">N-succinyl-LL-2,6-diaminoheptanedioate amidohydrolase</fullName>
    </alternativeName>
</protein>
<evidence type="ECO:0000313" key="18">
    <source>
        <dbReference type="Proteomes" id="UP000238949"/>
    </source>
</evidence>
<dbReference type="NCBIfam" id="NF009557">
    <property type="entry name" value="PRK13009.1"/>
    <property type="match status" value="1"/>
</dbReference>
<evidence type="ECO:0000313" key="17">
    <source>
        <dbReference type="EMBL" id="PRO73480.1"/>
    </source>
</evidence>
<dbReference type="AlphaFoldDB" id="A0A2S9VAK0"/>
<comment type="catalytic activity">
    <reaction evidence="14 15">
        <text>N-succinyl-(2S,6S)-2,6-diaminopimelate + H2O = (2S,6S)-2,6-diaminopimelate + succinate</text>
        <dbReference type="Rhea" id="RHEA:22608"/>
        <dbReference type="ChEBI" id="CHEBI:15377"/>
        <dbReference type="ChEBI" id="CHEBI:30031"/>
        <dbReference type="ChEBI" id="CHEBI:57609"/>
        <dbReference type="ChEBI" id="CHEBI:58087"/>
        <dbReference type="EC" id="3.5.1.18"/>
    </reaction>
</comment>
<name>A0A2S9VAK0_9ALTE</name>
<reference evidence="18" key="1">
    <citation type="journal article" date="2020" name="Int. J. Syst. Evol. Microbiol.">
        <title>Alteromonas alba sp. nov., a marine bacterium isolated from the seawater of the West Pacific Ocean.</title>
        <authorList>
            <person name="Sun C."/>
            <person name="Wu Y.-H."/>
            <person name="Xamxidin M."/>
            <person name="Cheng H."/>
            <person name="Xu X.-W."/>
        </authorList>
    </citation>
    <scope>NUCLEOTIDE SEQUENCE [LARGE SCALE GENOMIC DNA]</scope>
    <source>
        <strain evidence="18">190</strain>
    </source>
</reference>
<dbReference type="SUPFAM" id="SSF53187">
    <property type="entry name" value="Zn-dependent exopeptidases"/>
    <property type="match status" value="1"/>
</dbReference>
<gene>
    <name evidence="15" type="primary">dapE</name>
    <name evidence="17" type="ORF">C6Y40_11230</name>
</gene>
<dbReference type="PANTHER" id="PTHR43808">
    <property type="entry name" value="ACETYLORNITHINE DEACETYLASE"/>
    <property type="match status" value="1"/>
</dbReference>
<keyword evidence="6 15" id="KW-0028">Amino-acid biosynthesis</keyword>
<evidence type="ECO:0000256" key="1">
    <source>
        <dbReference type="ARBA" id="ARBA00005130"/>
    </source>
</evidence>
<dbReference type="CDD" id="cd03891">
    <property type="entry name" value="M20_DapE_proteobac"/>
    <property type="match status" value="1"/>
</dbReference>
<dbReference type="GO" id="GO:0008777">
    <property type="term" value="F:acetylornithine deacetylase activity"/>
    <property type="evidence" value="ECO:0007669"/>
    <property type="project" value="TreeGrafter"/>
</dbReference>
<feature type="binding site" evidence="15">
    <location>
        <position position="162"/>
    </location>
    <ligand>
        <name>Zn(2+)</name>
        <dbReference type="ChEBI" id="CHEBI:29105"/>
        <label>1</label>
    </ligand>
</feature>
<feature type="binding site" evidence="15">
    <location>
        <position position="99"/>
    </location>
    <ligand>
        <name>Zn(2+)</name>
        <dbReference type="ChEBI" id="CHEBI:29105"/>
        <label>2</label>
    </ligand>
</feature>
<dbReference type="GO" id="GO:0008270">
    <property type="term" value="F:zinc ion binding"/>
    <property type="evidence" value="ECO:0007669"/>
    <property type="project" value="UniProtKB-UniRule"/>
</dbReference>
<keyword evidence="9 15" id="KW-0862">Zinc</keyword>
<dbReference type="InterPro" id="IPR011650">
    <property type="entry name" value="Peptidase_M20_dimer"/>
</dbReference>
<dbReference type="Proteomes" id="UP000238949">
    <property type="component" value="Unassembled WGS sequence"/>
</dbReference>
<evidence type="ECO:0000256" key="8">
    <source>
        <dbReference type="ARBA" id="ARBA00022801"/>
    </source>
</evidence>
<evidence type="ECO:0000256" key="10">
    <source>
        <dbReference type="ARBA" id="ARBA00022915"/>
    </source>
</evidence>
<dbReference type="RefSeq" id="WP_105934667.1">
    <property type="nucleotide sequence ID" value="NZ_PVNP01000112.1"/>
</dbReference>
<feature type="binding site" evidence="15">
    <location>
        <position position="134"/>
    </location>
    <ligand>
        <name>Zn(2+)</name>
        <dbReference type="ChEBI" id="CHEBI:29105"/>
        <label>2</label>
    </ligand>
</feature>
<keyword evidence="8 15" id="KW-0378">Hydrolase</keyword>
<organism evidence="17 18">
    <name type="scientific">Alteromonas alba</name>
    <dbReference type="NCBI Taxonomy" id="2079529"/>
    <lineage>
        <taxon>Bacteria</taxon>
        <taxon>Pseudomonadati</taxon>
        <taxon>Pseudomonadota</taxon>
        <taxon>Gammaproteobacteria</taxon>
        <taxon>Alteromonadales</taxon>
        <taxon>Alteromonadaceae</taxon>
        <taxon>Alteromonas/Salinimonas group</taxon>
        <taxon>Alteromonas</taxon>
    </lineage>
</organism>
<dbReference type="PANTHER" id="PTHR43808:SF31">
    <property type="entry name" value="N-ACETYL-L-CITRULLINE DEACETYLASE"/>
    <property type="match status" value="1"/>
</dbReference>
<comment type="subunit">
    <text evidence="3 15">Homodimer.</text>
</comment>
<evidence type="ECO:0000256" key="5">
    <source>
        <dbReference type="ARBA" id="ARBA00022391"/>
    </source>
</evidence>
<evidence type="ECO:0000256" key="12">
    <source>
        <dbReference type="ARBA" id="ARBA00023285"/>
    </source>
</evidence>
<dbReference type="GO" id="GO:0019877">
    <property type="term" value="P:diaminopimelate biosynthetic process"/>
    <property type="evidence" value="ECO:0007669"/>
    <property type="project" value="UniProtKB-UniRule"/>
</dbReference>
<dbReference type="UniPathway" id="UPA00034">
    <property type="reaction ID" value="UER00021"/>
</dbReference>
<evidence type="ECO:0000256" key="9">
    <source>
        <dbReference type="ARBA" id="ARBA00022833"/>
    </source>
</evidence>
<dbReference type="NCBIfam" id="TIGR01246">
    <property type="entry name" value="dapE_proteo"/>
    <property type="match status" value="1"/>
</dbReference>
<comment type="cofactor">
    <cofactor evidence="15">
        <name>Zn(2+)</name>
        <dbReference type="ChEBI" id="CHEBI:29105"/>
    </cofactor>
    <cofactor evidence="15">
        <name>Co(2+)</name>
        <dbReference type="ChEBI" id="CHEBI:48828"/>
    </cofactor>
    <text evidence="15">Binds 2 Zn(2+) or Co(2+) ions per subunit.</text>
</comment>
<sequence>MTDVLELTKELINRRSVTPEDAGCQDFMKAWLAESGFENETMVFEDTTNLWSRRGNDGPVFCFAGHTDVVPSGPEDAWQTPPFVATEKDGNLHGRGAADMKGSLAAMLAATRQFVADYPDHHGSIAYLITSDEEGPFINGTTRVIDTLEARNEKITWCVVGEPSSTDVVGDVVKNGRRGSLTGDLVVKGIQGHVAYPHLARNPVHQAAPALDELAQAHWDNGNDFFPPTSFQISNIHGGTGAGNVIPGELHVCFNFRFSTEVTDKQLIAKVEDILDKHGLEYEIKWTFNGQPFLTDHGDLLTATQKAIASEMDFDTVLSTAGGTSDGRFIAPTGAQVVELGPVNATIHKIDEHVRIKDLYHLERIYYRLLENLLT</sequence>
<dbReference type="Gene3D" id="3.40.630.10">
    <property type="entry name" value="Zn peptidases"/>
    <property type="match status" value="2"/>
</dbReference>
<evidence type="ECO:0000256" key="4">
    <source>
        <dbReference type="ARBA" id="ARBA00011921"/>
    </source>
</evidence>
<feature type="binding site" evidence="15">
    <location>
        <position position="66"/>
    </location>
    <ligand>
        <name>Zn(2+)</name>
        <dbReference type="ChEBI" id="CHEBI:29105"/>
        <label>1</label>
    </ligand>
</feature>
<keyword evidence="11 15" id="KW-0457">Lysine biosynthesis</keyword>
<comment type="similarity">
    <text evidence="2 15">Belongs to the peptidase M20A family. DapE subfamily.</text>
</comment>
<dbReference type="GO" id="GO:0006526">
    <property type="term" value="P:L-arginine biosynthetic process"/>
    <property type="evidence" value="ECO:0007669"/>
    <property type="project" value="TreeGrafter"/>
</dbReference>
<dbReference type="InterPro" id="IPR050072">
    <property type="entry name" value="Peptidase_M20A"/>
</dbReference>
<evidence type="ECO:0000256" key="15">
    <source>
        <dbReference type="HAMAP-Rule" id="MF_01690"/>
    </source>
</evidence>
<comment type="caution">
    <text evidence="17">The sequence shown here is derived from an EMBL/GenBank/DDBJ whole genome shotgun (WGS) entry which is preliminary data.</text>
</comment>
<comment type="pathway">
    <text evidence="1 15">Amino-acid biosynthesis; L-lysine biosynthesis via DAP pathway; LL-2,6-diaminopimelate from (S)-tetrahydrodipicolinate (succinylase route): step 3/3.</text>
</comment>
<dbReference type="FunFam" id="3.40.630.10:FF:000005">
    <property type="entry name" value="Succinyl-diaminopimelate desuccinylase"/>
    <property type="match status" value="1"/>
</dbReference>
<feature type="binding site" evidence="15">
    <location>
        <position position="99"/>
    </location>
    <ligand>
        <name>Zn(2+)</name>
        <dbReference type="ChEBI" id="CHEBI:29105"/>
        <label>1</label>
    </ligand>
</feature>